<sequence length="60" mass="7036">MFILRKNRIMVRENYQLEIKPKIHKRLGVELETIKQFCCQWGIIELALFGSILLCLISSG</sequence>
<gene>
    <name evidence="1" type="ordered locus">cce_1132</name>
</gene>
<protein>
    <submittedName>
        <fullName evidence="1">Uncharacterized protein</fullName>
    </submittedName>
</protein>
<organism evidence="1 2">
    <name type="scientific">Crocosphaera subtropica (strain ATCC 51142 / BH68)</name>
    <name type="common">Cyanothece sp. (strain ATCC 51142)</name>
    <dbReference type="NCBI Taxonomy" id="43989"/>
    <lineage>
        <taxon>Bacteria</taxon>
        <taxon>Bacillati</taxon>
        <taxon>Cyanobacteriota</taxon>
        <taxon>Cyanophyceae</taxon>
        <taxon>Oscillatoriophycideae</taxon>
        <taxon>Chroococcales</taxon>
        <taxon>Aphanothecaceae</taxon>
        <taxon>Crocosphaera</taxon>
        <taxon>Crocosphaera subtropica</taxon>
    </lineage>
</organism>
<name>B1WUN1_CROS5</name>
<dbReference type="Proteomes" id="UP000001203">
    <property type="component" value="Chromosome circular"/>
</dbReference>
<reference evidence="1 2" key="1">
    <citation type="journal article" date="2008" name="Proc. Natl. Acad. Sci. U.S.A.">
        <title>The genome of Cyanothece 51142, a unicellular diazotrophic cyanobacterium important in the marine nitrogen cycle.</title>
        <authorList>
            <person name="Welsh E.A."/>
            <person name="Liberton M."/>
            <person name="Stoeckel J."/>
            <person name="Loh T."/>
            <person name="Elvitigala T."/>
            <person name="Wang C."/>
            <person name="Wollam A."/>
            <person name="Fulton R.S."/>
            <person name="Clifton S.W."/>
            <person name="Jacobs J.M."/>
            <person name="Aurora R."/>
            <person name="Ghosh B.K."/>
            <person name="Sherman L.A."/>
            <person name="Smith R.D."/>
            <person name="Wilson R.K."/>
            <person name="Pakrasi H.B."/>
        </authorList>
    </citation>
    <scope>NUCLEOTIDE SEQUENCE [LARGE SCALE GENOMIC DNA]</scope>
    <source>
        <strain evidence="2">ATCC 51142 / BH68</strain>
    </source>
</reference>
<dbReference type="KEGG" id="cyt:cce_1132"/>
<dbReference type="AlphaFoldDB" id="B1WUN1"/>
<evidence type="ECO:0000313" key="1">
    <source>
        <dbReference type="EMBL" id="ACB50482.1"/>
    </source>
</evidence>
<dbReference type="EMBL" id="CP000806">
    <property type="protein sequence ID" value="ACB50482.1"/>
    <property type="molecule type" value="Genomic_DNA"/>
</dbReference>
<proteinExistence type="predicted"/>
<evidence type="ECO:0000313" key="2">
    <source>
        <dbReference type="Proteomes" id="UP000001203"/>
    </source>
</evidence>
<dbReference type="STRING" id="43989.cce_1132"/>
<accession>B1WUN1</accession>
<keyword evidence="2" id="KW-1185">Reference proteome</keyword>
<dbReference type="HOGENOM" id="CLU_2933649_0_0_3"/>